<dbReference type="Proteomes" id="UP000472265">
    <property type="component" value="Chromosome 1"/>
</dbReference>
<dbReference type="Ensembl" id="ENSSAUT00010000402.1">
    <property type="protein sequence ID" value="ENSSAUP00010000374.1"/>
    <property type="gene ID" value="ENSSAUG00010000223.1"/>
</dbReference>
<dbReference type="SUPFAM" id="SSF111331">
    <property type="entry name" value="NAD kinase/diacylglycerol kinase-like"/>
    <property type="match status" value="1"/>
</dbReference>
<dbReference type="GO" id="GO:0071363">
    <property type="term" value="P:cellular response to growth factor stimulus"/>
    <property type="evidence" value="ECO:0007669"/>
    <property type="project" value="TreeGrafter"/>
</dbReference>
<evidence type="ECO:0000256" key="5">
    <source>
        <dbReference type="ARBA" id="ARBA00022840"/>
    </source>
</evidence>
<feature type="domain" description="DAGKc" evidence="8">
    <location>
        <begin position="29"/>
        <end position="176"/>
    </location>
</feature>
<evidence type="ECO:0000256" key="6">
    <source>
        <dbReference type="ARBA" id="ARBA00023136"/>
    </source>
</evidence>
<reference evidence="9" key="2">
    <citation type="submission" date="2025-08" db="UniProtKB">
        <authorList>
            <consortium name="Ensembl"/>
        </authorList>
    </citation>
    <scope>IDENTIFICATION</scope>
</reference>
<reference evidence="9" key="3">
    <citation type="submission" date="2025-09" db="UniProtKB">
        <authorList>
            <consortium name="Ensembl"/>
        </authorList>
    </citation>
    <scope>IDENTIFICATION</scope>
</reference>
<keyword evidence="2" id="KW-0808">Transferase</keyword>
<evidence type="ECO:0000256" key="3">
    <source>
        <dbReference type="ARBA" id="ARBA00022741"/>
    </source>
</evidence>
<dbReference type="GeneTree" id="ENSGT00940000157864"/>
<dbReference type="InterPro" id="IPR050187">
    <property type="entry name" value="Lipid_Phosphate_FormReg"/>
</dbReference>
<dbReference type="FunFam" id="3.40.50.10330:FF:000005">
    <property type="entry name" value="Sphingosine kinase 2"/>
    <property type="match status" value="1"/>
</dbReference>
<protein>
    <recommendedName>
        <fullName evidence="7">sphingosine kinase</fullName>
        <ecNumber evidence="7">2.7.1.91</ecNumber>
    </recommendedName>
</protein>
<dbReference type="GO" id="GO:0005737">
    <property type="term" value="C:cytoplasm"/>
    <property type="evidence" value="ECO:0007669"/>
    <property type="project" value="TreeGrafter"/>
</dbReference>
<keyword evidence="4" id="KW-0418">Kinase</keyword>
<dbReference type="InterPro" id="IPR001206">
    <property type="entry name" value="Diacylglycerol_kinase_cat_dom"/>
</dbReference>
<dbReference type="GO" id="GO:0012505">
    <property type="term" value="C:endomembrane system"/>
    <property type="evidence" value="ECO:0007669"/>
    <property type="project" value="UniProtKB-SubCell"/>
</dbReference>
<dbReference type="Pfam" id="PF00781">
    <property type="entry name" value="DAGK_cat"/>
    <property type="match status" value="1"/>
</dbReference>
<comment type="subcellular location">
    <subcellularLocation>
        <location evidence="1">Endomembrane system</location>
    </subcellularLocation>
</comment>
<evidence type="ECO:0000313" key="9">
    <source>
        <dbReference type="Ensembl" id="ENSSAUP00010000374.1"/>
    </source>
</evidence>
<dbReference type="EC" id="2.7.1.91" evidence="7"/>
<dbReference type="AlphaFoldDB" id="A0A671TET9"/>
<evidence type="ECO:0000259" key="8">
    <source>
        <dbReference type="PROSITE" id="PS50146"/>
    </source>
</evidence>
<dbReference type="SMART" id="SM00046">
    <property type="entry name" value="DAGKc"/>
    <property type="match status" value="1"/>
</dbReference>
<dbReference type="OMA" id="QAWSRRI"/>
<keyword evidence="3" id="KW-0547">Nucleotide-binding</keyword>
<accession>A0A671TET9</accession>
<dbReference type="PANTHER" id="PTHR12358:SF47">
    <property type="entry name" value="SPHINGOSINE KINASE 1"/>
    <property type="match status" value="1"/>
</dbReference>
<evidence type="ECO:0000256" key="2">
    <source>
        <dbReference type="ARBA" id="ARBA00022679"/>
    </source>
</evidence>
<evidence type="ECO:0000313" key="10">
    <source>
        <dbReference type="Proteomes" id="UP000472265"/>
    </source>
</evidence>
<dbReference type="GO" id="GO:0005524">
    <property type="term" value="F:ATP binding"/>
    <property type="evidence" value="ECO:0007669"/>
    <property type="project" value="UniProtKB-KW"/>
</dbReference>
<organism evidence="9 10">
    <name type="scientific">Sparus aurata</name>
    <name type="common">Gilthead sea bream</name>
    <dbReference type="NCBI Taxonomy" id="8175"/>
    <lineage>
        <taxon>Eukaryota</taxon>
        <taxon>Metazoa</taxon>
        <taxon>Chordata</taxon>
        <taxon>Craniata</taxon>
        <taxon>Vertebrata</taxon>
        <taxon>Euteleostomi</taxon>
        <taxon>Actinopterygii</taxon>
        <taxon>Neopterygii</taxon>
        <taxon>Teleostei</taxon>
        <taxon>Neoteleostei</taxon>
        <taxon>Acanthomorphata</taxon>
        <taxon>Eupercaria</taxon>
        <taxon>Spariformes</taxon>
        <taxon>Sparidae</taxon>
        <taxon>Sparus</taxon>
    </lineage>
</organism>
<evidence type="ECO:0000256" key="4">
    <source>
        <dbReference type="ARBA" id="ARBA00022777"/>
    </source>
</evidence>
<reference evidence="9" key="1">
    <citation type="submission" date="2021-04" db="EMBL/GenBank/DDBJ databases">
        <authorList>
            <consortium name="Wellcome Sanger Institute Data Sharing"/>
        </authorList>
    </citation>
    <scope>NUCLEOTIDE SEQUENCE [LARGE SCALE GENOMIC DNA]</scope>
</reference>
<dbReference type="InterPro" id="IPR016064">
    <property type="entry name" value="NAD/diacylglycerol_kinase_sf"/>
</dbReference>
<dbReference type="PROSITE" id="PS50146">
    <property type="entry name" value="DAGK"/>
    <property type="match status" value="1"/>
</dbReference>
<dbReference type="PANTHER" id="PTHR12358">
    <property type="entry name" value="SPHINGOSINE KINASE"/>
    <property type="match status" value="1"/>
</dbReference>
<dbReference type="Gene3D" id="2.60.200.40">
    <property type="match status" value="1"/>
</dbReference>
<proteinExistence type="predicted"/>
<dbReference type="GO" id="GO:0016020">
    <property type="term" value="C:membrane"/>
    <property type="evidence" value="ECO:0007669"/>
    <property type="project" value="TreeGrafter"/>
</dbReference>
<keyword evidence="10" id="KW-1185">Reference proteome</keyword>
<evidence type="ECO:0000256" key="1">
    <source>
        <dbReference type="ARBA" id="ARBA00004308"/>
    </source>
</evidence>
<dbReference type="GO" id="GO:0043066">
    <property type="term" value="P:negative regulation of apoptotic process"/>
    <property type="evidence" value="ECO:0007669"/>
    <property type="project" value="TreeGrafter"/>
</dbReference>
<keyword evidence="6" id="KW-0472">Membrane</keyword>
<gene>
    <name evidence="9" type="primary">SPHK1</name>
</gene>
<name>A0A671TET9_SPAAU</name>
<evidence type="ECO:0000256" key="7">
    <source>
        <dbReference type="ARBA" id="ARBA00044037"/>
    </source>
</evidence>
<dbReference type="GO" id="GO:0008481">
    <property type="term" value="F:sphingosine kinase activity"/>
    <property type="evidence" value="ECO:0007669"/>
    <property type="project" value="UniProtKB-EC"/>
</dbReference>
<dbReference type="InParanoid" id="A0A671TET9"/>
<sequence length="371" mass="40515">MLVRVQSVLPSLLCWRNVSCCGVSMSELSRPCRMMLLVNPQSGKGQALTLYNNHIQRMLNEAGVPHTLVITERQNHARELVKEADLSQWDALVIMSGDGLLFEVINGLLDRPDWEEAIRTPLGILPGGSGNALAASVHHYSGAASAFSEELLVSCGFLLCKGLVSRMDLVSIHLPSSPRLFSFLSLAWGFVADVDIESEKYRHVGAARFTVGTLVRLASLRASSIGPASVANKSLSGPPDSLLLPLDQPPPADWVVVQEEDFVLMLAMYQSHLAEDLFAAPGAIPDDGVIHLFYVRAGISRTALLKLFLAMEKGAHLATNCQHLVYTKVRALRLEPYSPKGIITVDGEVVEYDQTHKHIQTFQTLCEPSPS</sequence>
<dbReference type="Gene3D" id="3.40.50.10330">
    <property type="entry name" value="Probable inorganic polyphosphate/atp-NAD kinase, domain 1"/>
    <property type="match status" value="1"/>
</dbReference>
<keyword evidence="5" id="KW-0067">ATP-binding</keyword>
<dbReference type="InterPro" id="IPR017438">
    <property type="entry name" value="ATP-NAD_kinase_N"/>
</dbReference>
<dbReference type="GO" id="GO:0046512">
    <property type="term" value="P:sphingosine biosynthetic process"/>
    <property type="evidence" value="ECO:0007669"/>
    <property type="project" value="TreeGrafter"/>
</dbReference>